<dbReference type="STRING" id="279360.MB14_13660"/>
<proteinExistence type="predicted"/>
<feature type="region of interest" description="Disordered" evidence="2">
    <location>
        <begin position="944"/>
        <end position="964"/>
    </location>
</feature>
<feature type="transmembrane region" description="Helical" evidence="3">
    <location>
        <begin position="56"/>
        <end position="75"/>
    </location>
</feature>
<dbReference type="Proteomes" id="UP000075583">
    <property type="component" value="Unassembled WGS sequence"/>
</dbReference>
<feature type="compositionally biased region" description="Basic and acidic residues" evidence="2">
    <location>
        <begin position="693"/>
        <end position="742"/>
    </location>
</feature>
<feature type="compositionally biased region" description="Low complexity" evidence="2">
    <location>
        <begin position="779"/>
        <end position="794"/>
    </location>
</feature>
<organism evidence="4 5">
    <name type="scientific">Roseivirga ehrenbergii (strain DSM 102268 / JCM 13514 / KCTC 12282 / NCIMB 14502 / KMM 6017)</name>
    <dbReference type="NCBI Taxonomy" id="279360"/>
    <lineage>
        <taxon>Bacteria</taxon>
        <taxon>Pseudomonadati</taxon>
        <taxon>Bacteroidota</taxon>
        <taxon>Cytophagia</taxon>
        <taxon>Cytophagales</taxon>
        <taxon>Roseivirgaceae</taxon>
        <taxon>Roseivirga</taxon>
    </lineage>
</organism>
<feature type="transmembrane region" description="Helical" evidence="3">
    <location>
        <begin position="23"/>
        <end position="44"/>
    </location>
</feature>
<comment type="caution">
    <text evidence="4">The sequence shown here is derived from an EMBL/GenBank/DDBJ whole genome shotgun (WGS) entry which is preliminary data.</text>
</comment>
<protein>
    <recommendedName>
        <fullName evidence="6">ATPase</fullName>
    </recommendedName>
</protein>
<evidence type="ECO:0000256" key="1">
    <source>
        <dbReference type="SAM" id="Coils"/>
    </source>
</evidence>
<evidence type="ECO:0008006" key="6">
    <source>
        <dbReference type="Google" id="ProtNLM"/>
    </source>
</evidence>
<dbReference type="RefSeq" id="WP_062588736.1">
    <property type="nucleotide sequence ID" value="NZ_LQZQ01000002.1"/>
</dbReference>
<accession>A0A150XSP0</accession>
<keyword evidence="3" id="KW-0472">Membrane</keyword>
<dbReference type="SUPFAM" id="SSF58104">
    <property type="entry name" value="Methyl-accepting chemotaxis protein (MCP) signaling domain"/>
    <property type="match status" value="1"/>
</dbReference>
<dbReference type="OrthoDB" id="9812498at2"/>
<keyword evidence="3" id="KW-1133">Transmembrane helix</keyword>
<feature type="compositionally biased region" description="Basic and acidic residues" evidence="2">
    <location>
        <begin position="795"/>
        <end position="804"/>
    </location>
</feature>
<gene>
    <name evidence="4" type="ORF">MB14_13660</name>
</gene>
<keyword evidence="5" id="KW-1185">Reference proteome</keyword>
<keyword evidence="1" id="KW-0175">Coiled coil</keyword>
<keyword evidence="3" id="KW-0812">Transmembrane</keyword>
<dbReference type="AlphaFoldDB" id="A0A150XSP0"/>
<evidence type="ECO:0000256" key="3">
    <source>
        <dbReference type="SAM" id="Phobius"/>
    </source>
</evidence>
<feature type="coiled-coil region" evidence="1">
    <location>
        <begin position="985"/>
        <end position="1042"/>
    </location>
</feature>
<dbReference type="EMBL" id="LQZQ01000002">
    <property type="protein sequence ID" value="KYG81625.1"/>
    <property type="molecule type" value="Genomic_DNA"/>
</dbReference>
<feature type="transmembrane region" description="Helical" evidence="3">
    <location>
        <begin position="153"/>
        <end position="175"/>
    </location>
</feature>
<sequence length="1128" mass="131126">MGSNQLLKQQLQAYKKKFYTNRLIKGSILFLAFFLSLFILANAFEFSARLSGGGRAILFFSFVFGSLLAFFWFVGKNLYHLRNAQKHLSNEEASKQIGAHFPEISDKLLNIIQLEKLNTVQNELLLASIEQKSKEVGKISFVNAIDYKGNRKYLRYVIGPGAIIVILLLFIPQFLTESSTRIINYNTEFLPEAPFSFAIKNTDFKAFKGENFTLEVNTEGRSIPQNLYVWTNNRKVKANKTGPESFEYTFTRVQADTKFSLEAESITSSEYKIEVVSRPSLSLFNLELEFPKYLKREKEQLENSGNVSVPEGTIVKWKFDTDNTDEVKLNFPELDIYEKAKRSSNGTFSYEQKIRKSSRYSIQLKNEYSLNRDSLAFAVEAVKDRYPEITLDQYQDTILFKSLVLGGNITDDHGFSRLSIFYQYQNDQNFEELPLELNKDLNNQSYYKVFNLDSAKITAGAEIKYYVQVSDNDGVNGSKSVKTSTYSFKIPSKEEIEEEIDRTSQKVQKDIDKTLKEAKELNEKLSEVDERLKTKKELDWQDEKLMQDILKQKDQLAEKLEELKKENQLNNMKKEQFSPQNDKIQEKMNQLQELMNEILDDETKKLYDELKELLEEQGDISEFRDKIEEMKNKGGDLEKEIERTLELFKKLQFDMKLEQNIKELEQAIKDQEQLIEETQNEKSSSDSLSQKQAQEKKDLEKLQEQMEKLNELNEERKTPDDLPSDLKEQFEEIKEEQEKAQEELQQESEQENSQEKSEGEQEKGQEEQNEKSEQEQQKGKPSQQRQNATKAQQKAAEKMKEMKKNLESMQGGMEMEQQQENLEFLKELVDNLVTLSFNQEDLMNSFREIRESDPRFVDLTQKQLKLKDDSKIVQDSLISLSQRVFQISSFVMREVSEMNRQMDGALDELKEKRINQATGKQQFTMTSINNLALLLDDIVQQMQNQMASSSNKGNKKNKPMPGGLSELQKQLSEQISELKQSGKSGRQLSEELAKLAAEQQRLRNTLENFETGVDGDNLGEKIDKLINQMEKNEEDLINKNLTEETVERQQEILTRLLEAENAMNERGEDEERKGETATDYDISVPESLNEYLKAKEKEIELLKTIPAVLNPYYKQETNKYFKKIKQKN</sequence>
<feature type="compositionally biased region" description="Basic and acidic residues" evidence="2">
    <location>
        <begin position="753"/>
        <end position="778"/>
    </location>
</feature>
<evidence type="ECO:0000313" key="5">
    <source>
        <dbReference type="Proteomes" id="UP000075583"/>
    </source>
</evidence>
<feature type="region of interest" description="Disordered" evidence="2">
    <location>
        <begin position="675"/>
        <end position="804"/>
    </location>
</feature>
<evidence type="ECO:0000313" key="4">
    <source>
        <dbReference type="EMBL" id="KYG81625.1"/>
    </source>
</evidence>
<name>A0A150XSP0_ROSEK</name>
<evidence type="ECO:0000256" key="2">
    <source>
        <dbReference type="SAM" id="MobiDB-lite"/>
    </source>
</evidence>
<reference evidence="4" key="1">
    <citation type="submission" date="2016-01" db="EMBL/GenBank/DDBJ databases">
        <title>Genome sequencing of Roseivirga ehrenbergii KMM 6017.</title>
        <authorList>
            <person name="Selvaratnam C."/>
            <person name="Thevarajoo S."/>
            <person name="Goh K.M."/>
            <person name="Ee R."/>
            <person name="Chan K.-G."/>
            <person name="Chong C.S."/>
        </authorList>
    </citation>
    <scope>NUCLEOTIDE SEQUENCE [LARGE SCALE GENOMIC DNA]</scope>
    <source>
        <strain evidence="4">KMM 6017</strain>
    </source>
</reference>